<proteinExistence type="predicted"/>
<dbReference type="EMBL" id="FNHF01000004">
    <property type="protein sequence ID" value="SDM71137.1"/>
    <property type="molecule type" value="Genomic_DNA"/>
</dbReference>
<evidence type="ECO:0000313" key="1">
    <source>
        <dbReference type="EMBL" id="SDM71137.1"/>
    </source>
</evidence>
<name>A0A1G9VGG4_9BACI</name>
<protein>
    <submittedName>
        <fullName evidence="1">Uncharacterized protein</fullName>
    </submittedName>
</protein>
<dbReference type="AlphaFoldDB" id="A0A1G9VGG4"/>
<sequence>MKVILKFSDGNVIEVPGTPKTHEFVELVERSRRVNKVLSFENPSSGFQLKRNAGDIVSVEVEF</sequence>
<accession>A0A1G9VGG4</accession>
<evidence type="ECO:0000313" key="2">
    <source>
        <dbReference type="Proteomes" id="UP000182347"/>
    </source>
</evidence>
<dbReference type="Proteomes" id="UP000182347">
    <property type="component" value="Unassembled WGS sequence"/>
</dbReference>
<dbReference type="OrthoDB" id="2972878at2"/>
<dbReference type="RefSeq" id="WP_074600326.1">
    <property type="nucleotide sequence ID" value="NZ_FNHF01000004.1"/>
</dbReference>
<gene>
    <name evidence="1" type="ORF">SAMN05216244_3271</name>
</gene>
<dbReference type="STRING" id="482461.SAMN05216244_3271"/>
<keyword evidence="2" id="KW-1185">Reference proteome</keyword>
<organism evidence="1 2">
    <name type="scientific">Sediminibacillus halophilus</name>
    <dbReference type="NCBI Taxonomy" id="482461"/>
    <lineage>
        <taxon>Bacteria</taxon>
        <taxon>Bacillati</taxon>
        <taxon>Bacillota</taxon>
        <taxon>Bacilli</taxon>
        <taxon>Bacillales</taxon>
        <taxon>Bacillaceae</taxon>
        <taxon>Sediminibacillus</taxon>
    </lineage>
</organism>
<reference evidence="2" key="1">
    <citation type="submission" date="2016-10" db="EMBL/GenBank/DDBJ databases">
        <authorList>
            <person name="Varghese N."/>
            <person name="Submissions S."/>
        </authorList>
    </citation>
    <scope>NUCLEOTIDE SEQUENCE [LARGE SCALE GENOMIC DNA]</scope>
    <source>
        <strain evidence="2">CGMCC 1.6199</strain>
    </source>
</reference>